<feature type="transmembrane region" description="Helical" evidence="7">
    <location>
        <begin position="245"/>
        <end position="265"/>
    </location>
</feature>
<evidence type="ECO:0000256" key="5">
    <source>
        <dbReference type="ARBA" id="ARBA00038359"/>
    </source>
</evidence>
<feature type="transmembrane region" description="Helical" evidence="7">
    <location>
        <begin position="211"/>
        <end position="233"/>
    </location>
</feature>
<evidence type="ECO:0000256" key="3">
    <source>
        <dbReference type="ARBA" id="ARBA00022989"/>
    </source>
</evidence>
<keyword evidence="2 7" id="KW-0812">Transmembrane</keyword>
<accession>A0AAD9S2A2</accession>
<evidence type="ECO:0000256" key="2">
    <source>
        <dbReference type="ARBA" id="ARBA00022692"/>
    </source>
</evidence>
<keyword evidence="10" id="KW-1185">Reference proteome</keyword>
<dbReference type="EMBL" id="JAUJFL010000010">
    <property type="protein sequence ID" value="KAK2597265.1"/>
    <property type="molecule type" value="Genomic_DNA"/>
</dbReference>
<evidence type="ECO:0000256" key="6">
    <source>
        <dbReference type="SAM" id="MobiDB-lite"/>
    </source>
</evidence>
<evidence type="ECO:0000313" key="10">
    <source>
        <dbReference type="Proteomes" id="UP001265746"/>
    </source>
</evidence>
<feature type="transmembrane region" description="Helical" evidence="7">
    <location>
        <begin position="50"/>
        <end position="73"/>
    </location>
</feature>
<evidence type="ECO:0000256" key="1">
    <source>
        <dbReference type="ARBA" id="ARBA00004141"/>
    </source>
</evidence>
<dbReference type="AlphaFoldDB" id="A0AAD9S2A2"/>
<comment type="caution">
    <text evidence="9">The sequence shown here is derived from an EMBL/GenBank/DDBJ whole genome shotgun (WGS) entry which is preliminary data.</text>
</comment>
<dbReference type="GO" id="GO:0016020">
    <property type="term" value="C:membrane"/>
    <property type="evidence" value="ECO:0007669"/>
    <property type="project" value="UniProtKB-SubCell"/>
</dbReference>
<feature type="transmembrane region" description="Helical" evidence="7">
    <location>
        <begin position="180"/>
        <end position="199"/>
    </location>
</feature>
<gene>
    <name evidence="9" type="ORF">N8I77_013125</name>
</gene>
<dbReference type="InterPro" id="IPR049326">
    <property type="entry name" value="Rhodopsin_dom_fungi"/>
</dbReference>
<feature type="domain" description="Rhodopsin" evidence="8">
    <location>
        <begin position="145"/>
        <end position="296"/>
    </location>
</feature>
<organism evidence="9 10">
    <name type="scientific">Phomopsis amygdali</name>
    <name type="common">Fusicoccum amygdali</name>
    <dbReference type="NCBI Taxonomy" id="1214568"/>
    <lineage>
        <taxon>Eukaryota</taxon>
        <taxon>Fungi</taxon>
        <taxon>Dikarya</taxon>
        <taxon>Ascomycota</taxon>
        <taxon>Pezizomycotina</taxon>
        <taxon>Sordariomycetes</taxon>
        <taxon>Sordariomycetidae</taxon>
        <taxon>Diaporthales</taxon>
        <taxon>Diaporthaceae</taxon>
        <taxon>Diaporthe</taxon>
    </lineage>
</organism>
<reference evidence="9" key="1">
    <citation type="submission" date="2023-06" db="EMBL/GenBank/DDBJ databases">
        <authorList>
            <person name="Noh H."/>
        </authorList>
    </citation>
    <scope>NUCLEOTIDE SEQUENCE</scope>
    <source>
        <strain evidence="9">DUCC20226</strain>
    </source>
</reference>
<name>A0AAD9S2A2_PHOAM</name>
<keyword evidence="4 7" id="KW-0472">Membrane</keyword>
<dbReference type="Pfam" id="PF20684">
    <property type="entry name" value="Fung_rhodopsin"/>
    <property type="match status" value="2"/>
</dbReference>
<comment type="similarity">
    <text evidence="5">Belongs to the SAT4 family.</text>
</comment>
<protein>
    <recommendedName>
        <fullName evidence="8">Rhodopsin domain-containing protein</fullName>
    </recommendedName>
</protein>
<evidence type="ECO:0000259" key="8">
    <source>
        <dbReference type="Pfam" id="PF20684"/>
    </source>
</evidence>
<proteinExistence type="inferred from homology"/>
<feature type="compositionally biased region" description="Basic and acidic residues" evidence="6">
    <location>
        <begin position="353"/>
        <end position="364"/>
    </location>
</feature>
<dbReference type="Proteomes" id="UP001265746">
    <property type="component" value="Unassembled WGS sequence"/>
</dbReference>
<feature type="region of interest" description="Disordered" evidence="6">
    <location>
        <begin position="353"/>
        <end position="391"/>
    </location>
</feature>
<evidence type="ECO:0000256" key="7">
    <source>
        <dbReference type="SAM" id="Phobius"/>
    </source>
</evidence>
<keyword evidence="3 7" id="KW-1133">Transmembrane helix</keyword>
<dbReference type="PANTHER" id="PTHR33048">
    <property type="entry name" value="PTH11-LIKE INTEGRAL MEMBRANE PROTEIN (AFU_ORTHOLOGUE AFUA_5G11245)"/>
    <property type="match status" value="1"/>
</dbReference>
<dbReference type="InterPro" id="IPR052337">
    <property type="entry name" value="SAT4-like"/>
</dbReference>
<evidence type="ECO:0000313" key="9">
    <source>
        <dbReference type="EMBL" id="KAK2597265.1"/>
    </source>
</evidence>
<evidence type="ECO:0000256" key="4">
    <source>
        <dbReference type="ARBA" id="ARBA00023136"/>
    </source>
</evidence>
<sequence>MPEDYEESAMLLNVGVSAAIIKWTSDGFGLHVKDIGRPEQEILRNARLDLFILEMFYIPSLSFSKLAVLAFYWRIFNSVRSAKVSIIVLAIIAILWLATRVSLLARIPPLKSVMTASWSPHRACFPFKIPIFPRSQQLNRNMKLVLNVLHCIPVHAYWDASVLGARCPYRDPPFYHGNVSLQYIHLLADIALLIIPALQVQKLRLNRSKKFGLTALFMFGIFVCAATISVIVYSTRYDPSISTEFSWSVASIFIWTIAEVNLAIASGEHQRSFIRIWHAKFVISQACLPLLRPLFKSIVGDSASKSRAPPRLPTLPGYRRKDLNQNRQLERVSTRTLRKANVWARFKRARKGPKTDEIEMRAPRPDGQGRPGLFDGTPGSEVAATTQEPSTCHDYSTSAIVVKSELSVEVARAL</sequence>
<dbReference type="PANTHER" id="PTHR33048:SF158">
    <property type="entry name" value="MEMBRANE PROTEIN PTH11-LIKE, PUTATIVE-RELATED"/>
    <property type="match status" value="1"/>
</dbReference>
<feature type="domain" description="Rhodopsin" evidence="8">
    <location>
        <begin position="9"/>
        <end position="100"/>
    </location>
</feature>
<comment type="subcellular location">
    <subcellularLocation>
        <location evidence="1">Membrane</location>
        <topology evidence="1">Multi-pass membrane protein</topology>
    </subcellularLocation>
</comment>
<feature type="transmembrane region" description="Helical" evidence="7">
    <location>
        <begin position="85"/>
        <end position="105"/>
    </location>
</feature>